<dbReference type="InterPro" id="IPR000477">
    <property type="entry name" value="RT_dom"/>
</dbReference>
<organism evidence="1 2">
    <name type="scientific">Paramuricea clavata</name>
    <name type="common">Red gorgonian</name>
    <name type="synonym">Violescent sea-whip</name>
    <dbReference type="NCBI Taxonomy" id="317549"/>
    <lineage>
        <taxon>Eukaryota</taxon>
        <taxon>Metazoa</taxon>
        <taxon>Cnidaria</taxon>
        <taxon>Anthozoa</taxon>
        <taxon>Octocorallia</taxon>
        <taxon>Malacalcyonacea</taxon>
        <taxon>Plexauridae</taxon>
        <taxon>Paramuricea</taxon>
    </lineage>
</organism>
<proteinExistence type="predicted"/>
<dbReference type="OrthoDB" id="5983101at2759"/>
<evidence type="ECO:0000313" key="2">
    <source>
        <dbReference type="Proteomes" id="UP001152795"/>
    </source>
</evidence>
<dbReference type="PROSITE" id="PS50878">
    <property type="entry name" value="RT_POL"/>
    <property type="match status" value="1"/>
</dbReference>
<dbReference type="EMBL" id="CACRXK020005850">
    <property type="protein sequence ID" value="CAB4007614.1"/>
    <property type="molecule type" value="Genomic_DNA"/>
</dbReference>
<dbReference type="CDD" id="cd01650">
    <property type="entry name" value="RT_nLTR_like"/>
    <property type="match status" value="1"/>
</dbReference>
<dbReference type="Proteomes" id="UP001152795">
    <property type="component" value="Unassembled WGS sequence"/>
</dbReference>
<keyword evidence="2" id="KW-1185">Reference proteome</keyword>
<accession>A0A7D9IKB5</accession>
<sequence>NNPKQLWKSVNLIRGKGSKTTNVSSLKIDEETITGDKNIAEAFNSFFVSVGPSLSQSLPESQKSYSDYVQHPTLNTFSFSEVSENDTLKLLCGLKESKAAGPDKINTKLVKDSAEVICPTLTKIFNRSLQQGIFPEELKTAFVSPIYKNGDKSDCSNYRPISILSTIAKILEKTVYNQLISYINENNILSGNQFGFRKSHSTVTSLLNATSNWLLNIDKGLINGVLFLDLRKAFDTVDHIILIEKLKLYGITGGALKWFISYLEKRYQTCKMNNVKSSRKLIKCGVPQGSNLGPLLFLLYVNDLPNCLDQAKPSMFADDTNISVSAESVDELEEKLNTDLSNIYQWLVENKLTLNVSKTEYMIIGSRNNLSKINVDPTIKIGGDSINRVKTTKSLGVVIDDKLRWEDHIDSISKKVSSGIGAIKLIKPYVPKDCLNQIYNALVQPYFDYCSL</sequence>
<dbReference type="AlphaFoldDB" id="A0A7D9IKB5"/>
<feature type="non-terminal residue" evidence="1">
    <location>
        <position position="1"/>
    </location>
</feature>
<name>A0A7D9IKB5_PARCT</name>
<evidence type="ECO:0000313" key="1">
    <source>
        <dbReference type="EMBL" id="CAB4007614.1"/>
    </source>
</evidence>
<dbReference type="PANTHER" id="PTHR33332">
    <property type="entry name" value="REVERSE TRANSCRIPTASE DOMAIN-CONTAINING PROTEIN"/>
    <property type="match status" value="1"/>
</dbReference>
<feature type="non-terminal residue" evidence="1">
    <location>
        <position position="452"/>
    </location>
</feature>
<protein>
    <submittedName>
        <fullName evidence="1">Uncharacterized protein</fullName>
    </submittedName>
</protein>
<reference evidence="1" key="1">
    <citation type="submission" date="2020-04" db="EMBL/GenBank/DDBJ databases">
        <authorList>
            <person name="Alioto T."/>
            <person name="Alioto T."/>
            <person name="Gomez Garrido J."/>
        </authorList>
    </citation>
    <scope>NUCLEOTIDE SEQUENCE</scope>
    <source>
        <strain evidence="1">A484AB</strain>
    </source>
</reference>
<dbReference type="Pfam" id="PF00078">
    <property type="entry name" value="RVT_1"/>
    <property type="match status" value="1"/>
</dbReference>
<comment type="caution">
    <text evidence="1">The sequence shown here is derived from an EMBL/GenBank/DDBJ whole genome shotgun (WGS) entry which is preliminary data.</text>
</comment>
<dbReference type="InterPro" id="IPR043502">
    <property type="entry name" value="DNA/RNA_pol_sf"/>
</dbReference>
<dbReference type="SUPFAM" id="SSF56672">
    <property type="entry name" value="DNA/RNA polymerases"/>
    <property type="match status" value="1"/>
</dbReference>
<gene>
    <name evidence="1" type="ORF">PACLA_8A054152</name>
</gene>